<evidence type="ECO:0000313" key="2">
    <source>
        <dbReference type="EMBL" id="KAG7177606.1"/>
    </source>
</evidence>
<comment type="caution">
    <text evidence="2">The sequence shown here is derived from an EMBL/GenBank/DDBJ whole genome shotgun (WGS) entry which is preliminary data.</text>
</comment>
<evidence type="ECO:0000256" key="1">
    <source>
        <dbReference type="SAM" id="MobiDB-lite"/>
    </source>
</evidence>
<sequence length="116" mass="13105">MSKPDGPQIKAPKPSIPEGYRSGPTGHVSQGVNRYKLNLEDRTDSRTHKFSPGTYQGQKQRKVGRVQVWIQRNPLKFQVITIGVGLGIFFSRFLYDALIKEGKQGPRAKVERGYSF</sequence>
<organism evidence="2 3">
    <name type="scientific">Homarus americanus</name>
    <name type="common">American lobster</name>
    <dbReference type="NCBI Taxonomy" id="6706"/>
    <lineage>
        <taxon>Eukaryota</taxon>
        <taxon>Metazoa</taxon>
        <taxon>Ecdysozoa</taxon>
        <taxon>Arthropoda</taxon>
        <taxon>Crustacea</taxon>
        <taxon>Multicrustacea</taxon>
        <taxon>Malacostraca</taxon>
        <taxon>Eumalacostraca</taxon>
        <taxon>Eucarida</taxon>
        <taxon>Decapoda</taxon>
        <taxon>Pleocyemata</taxon>
        <taxon>Astacidea</taxon>
        <taxon>Nephropoidea</taxon>
        <taxon>Nephropidae</taxon>
        <taxon>Homarus</taxon>
    </lineage>
</organism>
<dbReference type="OrthoDB" id="13601at2759"/>
<protein>
    <submittedName>
        <fullName evidence="2">Uncharacterized protein</fullName>
    </submittedName>
</protein>
<dbReference type="AlphaFoldDB" id="A0A8J5NBF7"/>
<feature type="region of interest" description="Disordered" evidence="1">
    <location>
        <begin position="39"/>
        <end position="58"/>
    </location>
</feature>
<gene>
    <name evidence="2" type="ORF">Hamer_G008250</name>
</gene>
<dbReference type="Proteomes" id="UP000747542">
    <property type="component" value="Unassembled WGS sequence"/>
</dbReference>
<evidence type="ECO:0000313" key="3">
    <source>
        <dbReference type="Proteomes" id="UP000747542"/>
    </source>
</evidence>
<feature type="region of interest" description="Disordered" evidence="1">
    <location>
        <begin position="1"/>
        <end position="32"/>
    </location>
</feature>
<keyword evidence="3" id="KW-1185">Reference proteome</keyword>
<name>A0A8J5NBF7_HOMAM</name>
<proteinExistence type="predicted"/>
<reference evidence="2" key="1">
    <citation type="journal article" date="2021" name="Sci. Adv.">
        <title>The American lobster genome reveals insights on longevity, neural, and immune adaptations.</title>
        <authorList>
            <person name="Polinski J.M."/>
            <person name="Zimin A.V."/>
            <person name="Clark K.F."/>
            <person name="Kohn A.B."/>
            <person name="Sadowski N."/>
            <person name="Timp W."/>
            <person name="Ptitsyn A."/>
            <person name="Khanna P."/>
            <person name="Romanova D.Y."/>
            <person name="Williams P."/>
            <person name="Greenwood S.J."/>
            <person name="Moroz L.L."/>
            <person name="Walt D.R."/>
            <person name="Bodnar A.G."/>
        </authorList>
    </citation>
    <scope>NUCLEOTIDE SEQUENCE</scope>
    <source>
        <strain evidence="2">GMGI-L3</strain>
    </source>
</reference>
<dbReference type="EMBL" id="JAHLQT010001931">
    <property type="protein sequence ID" value="KAG7177606.1"/>
    <property type="molecule type" value="Genomic_DNA"/>
</dbReference>
<accession>A0A8J5NBF7</accession>